<dbReference type="Gene3D" id="1.10.260.40">
    <property type="entry name" value="lambda repressor-like DNA-binding domains"/>
    <property type="match status" value="1"/>
</dbReference>
<evidence type="ECO:0000259" key="4">
    <source>
        <dbReference type="PROSITE" id="PS50943"/>
    </source>
</evidence>
<dbReference type="InterPro" id="IPR001387">
    <property type="entry name" value="Cro/C1-type_HTH"/>
</dbReference>
<dbReference type="Pfam" id="PF00717">
    <property type="entry name" value="Peptidase_S24"/>
    <property type="match status" value="1"/>
</dbReference>
<evidence type="ECO:0000256" key="1">
    <source>
        <dbReference type="ARBA" id="ARBA00023015"/>
    </source>
</evidence>
<accession>A0A1H1NUC2</accession>
<keyword evidence="6" id="KW-1185">Reference proteome</keyword>
<dbReference type="PANTHER" id="PTHR40661">
    <property type="match status" value="1"/>
</dbReference>
<dbReference type="PROSITE" id="PS50943">
    <property type="entry name" value="HTH_CROC1"/>
    <property type="match status" value="1"/>
</dbReference>
<keyword evidence="2" id="KW-0238">DNA-binding</keyword>
<dbReference type="SUPFAM" id="SSF47413">
    <property type="entry name" value="lambda repressor-like DNA-binding domains"/>
    <property type="match status" value="1"/>
</dbReference>
<gene>
    <name evidence="5" type="ORF">SAMN05216198_1013</name>
</gene>
<evidence type="ECO:0000313" key="5">
    <source>
        <dbReference type="EMBL" id="SDS02578.1"/>
    </source>
</evidence>
<evidence type="ECO:0000313" key="6">
    <source>
        <dbReference type="Proteomes" id="UP000243426"/>
    </source>
</evidence>
<sequence length="205" mass="22883">MKWYEAAQARMKQEKISQEKLAEQLGVTQGAIAHWLKGRREPKLEVINQLLAYLGLPPLEYQAGDALVPGPEFTKSWQTVHIKGCAQLGPEGYWEALSADDGSVDVPSSDPDAYALRVKGESMMPAIRSGWVVWCEPNRELVPSEYVMVRTIDGQCMVKELLYINDREVSLMAVNGTYGRVTIPSEEVEQIHHVGGIVAPSKIRY</sequence>
<name>A0A1H1NUC2_9GAMM</name>
<dbReference type="Proteomes" id="UP000243426">
    <property type="component" value="Chromosome I"/>
</dbReference>
<feature type="domain" description="HTH cro/C1-type" evidence="4">
    <location>
        <begin position="12"/>
        <end position="62"/>
    </location>
</feature>
<reference evidence="6" key="1">
    <citation type="submission" date="2016-10" db="EMBL/GenBank/DDBJ databases">
        <authorList>
            <person name="Varghese N."/>
            <person name="Submissions S."/>
        </authorList>
    </citation>
    <scope>NUCLEOTIDE SEQUENCE [LARGE SCALE GENOMIC DNA]</scope>
    <source>
        <strain evidence="6">2SM5</strain>
    </source>
</reference>
<dbReference type="SUPFAM" id="SSF51306">
    <property type="entry name" value="LexA/Signal peptidase"/>
    <property type="match status" value="1"/>
</dbReference>
<dbReference type="SMART" id="SM00530">
    <property type="entry name" value="HTH_XRE"/>
    <property type="match status" value="1"/>
</dbReference>
<dbReference type="Pfam" id="PF01381">
    <property type="entry name" value="HTH_3"/>
    <property type="match status" value="1"/>
</dbReference>
<dbReference type="CDD" id="cd06529">
    <property type="entry name" value="S24_LexA-like"/>
    <property type="match status" value="1"/>
</dbReference>
<dbReference type="STRING" id="797277.SAMN05216198_1013"/>
<dbReference type="RefSeq" id="WP_090272321.1">
    <property type="nucleotide sequence ID" value="NZ_LT629748.1"/>
</dbReference>
<evidence type="ECO:0000256" key="3">
    <source>
        <dbReference type="ARBA" id="ARBA00023163"/>
    </source>
</evidence>
<dbReference type="CDD" id="cd00093">
    <property type="entry name" value="HTH_XRE"/>
    <property type="match status" value="1"/>
</dbReference>
<dbReference type="Gene3D" id="2.10.109.10">
    <property type="entry name" value="Umud Fragment, subunit A"/>
    <property type="match status" value="1"/>
</dbReference>
<dbReference type="PANTHER" id="PTHR40661:SF3">
    <property type="entry name" value="FELS-1 PROPHAGE TRANSCRIPTIONAL REGULATOR"/>
    <property type="match status" value="1"/>
</dbReference>
<dbReference type="AlphaFoldDB" id="A0A1H1NUC2"/>
<dbReference type="InterPro" id="IPR010982">
    <property type="entry name" value="Lambda_DNA-bd_dom_sf"/>
</dbReference>
<evidence type="ECO:0000256" key="2">
    <source>
        <dbReference type="ARBA" id="ARBA00023125"/>
    </source>
</evidence>
<keyword evidence="3" id="KW-0804">Transcription</keyword>
<keyword evidence="1" id="KW-0805">Transcription regulation</keyword>
<proteinExistence type="predicted"/>
<dbReference type="GO" id="GO:0003677">
    <property type="term" value="F:DNA binding"/>
    <property type="evidence" value="ECO:0007669"/>
    <property type="project" value="UniProtKB-KW"/>
</dbReference>
<dbReference type="InterPro" id="IPR015927">
    <property type="entry name" value="Peptidase_S24_S26A/B/C"/>
</dbReference>
<dbReference type="EMBL" id="LT629748">
    <property type="protein sequence ID" value="SDS02578.1"/>
    <property type="molecule type" value="Genomic_DNA"/>
</dbReference>
<dbReference type="InterPro" id="IPR036286">
    <property type="entry name" value="LexA/Signal_pep-like_sf"/>
</dbReference>
<protein>
    <submittedName>
        <fullName evidence="5">Peptidase S24-like</fullName>
    </submittedName>
</protein>
<organism evidence="5 6">
    <name type="scientific">Halopseudomonas litoralis</name>
    <dbReference type="NCBI Taxonomy" id="797277"/>
    <lineage>
        <taxon>Bacteria</taxon>
        <taxon>Pseudomonadati</taxon>
        <taxon>Pseudomonadota</taxon>
        <taxon>Gammaproteobacteria</taxon>
        <taxon>Pseudomonadales</taxon>
        <taxon>Pseudomonadaceae</taxon>
        <taxon>Halopseudomonas</taxon>
    </lineage>
</organism>
<dbReference type="OrthoDB" id="9791537at2"/>
<dbReference type="InterPro" id="IPR039418">
    <property type="entry name" value="LexA-like"/>
</dbReference>